<dbReference type="PROSITE" id="PS51352">
    <property type="entry name" value="THIOREDOXIN_2"/>
    <property type="match status" value="1"/>
</dbReference>
<proteinExistence type="predicted"/>
<dbReference type="PANTHER" id="PTHR45663:SF11">
    <property type="entry name" value="GEO12009P1"/>
    <property type="match status" value="1"/>
</dbReference>
<dbReference type="Pfam" id="PF00085">
    <property type="entry name" value="Thioredoxin"/>
    <property type="match status" value="1"/>
</dbReference>
<feature type="domain" description="Thioredoxin" evidence="1">
    <location>
        <begin position="1"/>
        <end position="111"/>
    </location>
</feature>
<dbReference type="EMBL" id="PGCL01000003">
    <property type="protein sequence ID" value="TAJ44045.1"/>
    <property type="molecule type" value="Genomic_DNA"/>
</dbReference>
<dbReference type="Gene3D" id="3.40.30.10">
    <property type="entry name" value="Glutaredoxin"/>
    <property type="match status" value="1"/>
</dbReference>
<dbReference type="PANTHER" id="PTHR45663">
    <property type="entry name" value="GEO12009P1"/>
    <property type="match status" value="1"/>
</dbReference>
<evidence type="ECO:0000313" key="2">
    <source>
        <dbReference type="EMBL" id="TAJ44045.1"/>
    </source>
</evidence>
<dbReference type="InterPro" id="IPR013766">
    <property type="entry name" value="Thioredoxin_domain"/>
</dbReference>
<reference evidence="2 3" key="1">
    <citation type="submission" date="2017-11" db="EMBL/GenBank/DDBJ databases">
        <title>Isolation and Characterization of Methanofollis Species from Methane Seep Offshore SW Taiwan.</title>
        <authorList>
            <person name="Teng N.-H."/>
            <person name="Lai M.-C."/>
            <person name="Chen S.-C."/>
        </authorList>
    </citation>
    <scope>NUCLEOTIDE SEQUENCE [LARGE SCALE GENOMIC DNA]</scope>
    <source>
        <strain evidence="2 3">FWC-SCC2</strain>
    </source>
</reference>
<dbReference type="InterPro" id="IPR036249">
    <property type="entry name" value="Thioredoxin-like_sf"/>
</dbReference>
<comment type="caution">
    <text evidence="2">The sequence shown here is derived from an EMBL/GenBank/DDBJ whole genome shotgun (WGS) entry which is preliminary data.</text>
</comment>
<dbReference type="OrthoDB" id="35385at2157"/>
<evidence type="ECO:0000259" key="1">
    <source>
        <dbReference type="PROSITE" id="PS51352"/>
    </source>
</evidence>
<protein>
    <submittedName>
        <fullName evidence="2">Thiol reductase thioredoxin</fullName>
    </submittedName>
</protein>
<organism evidence="2 3">
    <name type="scientific">Methanofollis fontis</name>
    <dbReference type="NCBI Taxonomy" id="2052832"/>
    <lineage>
        <taxon>Archaea</taxon>
        <taxon>Methanobacteriati</taxon>
        <taxon>Methanobacteriota</taxon>
        <taxon>Stenosarchaea group</taxon>
        <taxon>Methanomicrobia</taxon>
        <taxon>Methanomicrobiales</taxon>
        <taxon>Methanomicrobiaceae</taxon>
        <taxon>Methanofollis</taxon>
    </lineage>
</organism>
<accession>A0A483CSH9</accession>
<evidence type="ECO:0000313" key="3">
    <source>
        <dbReference type="Proteomes" id="UP000292580"/>
    </source>
</evidence>
<name>A0A483CSH9_9EURY</name>
<dbReference type="CDD" id="cd02947">
    <property type="entry name" value="TRX_family"/>
    <property type="match status" value="1"/>
</dbReference>
<dbReference type="SUPFAM" id="SSF52833">
    <property type="entry name" value="Thioredoxin-like"/>
    <property type="match status" value="1"/>
</dbReference>
<dbReference type="GO" id="GO:0015035">
    <property type="term" value="F:protein-disulfide reductase activity"/>
    <property type="evidence" value="ECO:0007669"/>
    <property type="project" value="TreeGrafter"/>
</dbReference>
<dbReference type="RefSeq" id="WP_130647110.1">
    <property type="nucleotide sequence ID" value="NZ_PGCL01000003.1"/>
</dbReference>
<sequence>MDETTIVEDLTDSTWETRIERGELPSIVMFHSPTCPFCKQIEPYFRDFSGEYAGRILFARLDVSTNPWTVERYAVRQTPTFKFFCSGKPVQELVGAAFPALLKKNIDEFLKHGEGCARSSSEIDYEITGYA</sequence>
<dbReference type="GO" id="GO:0005737">
    <property type="term" value="C:cytoplasm"/>
    <property type="evidence" value="ECO:0007669"/>
    <property type="project" value="TreeGrafter"/>
</dbReference>
<gene>
    <name evidence="2" type="ORF">CUJ86_08380</name>
</gene>
<dbReference type="Proteomes" id="UP000292580">
    <property type="component" value="Unassembled WGS sequence"/>
</dbReference>
<dbReference type="AlphaFoldDB" id="A0A483CSH9"/>
<keyword evidence="3" id="KW-1185">Reference proteome</keyword>